<dbReference type="InterPro" id="IPR031338">
    <property type="entry name" value="KDPG/KHG_AS_2"/>
</dbReference>
<dbReference type="PANTHER" id="PTHR30246">
    <property type="entry name" value="2-KETO-3-DEOXY-6-PHOSPHOGLUCONATE ALDOLASE"/>
    <property type="match status" value="1"/>
</dbReference>
<dbReference type="KEGG" id="psey:GU243_12495"/>
<organism evidence="6 7">
    <name type="scientific">Pseudarthrobacter psychrotolerans</name>
    <dbReference type="NCBI Taxonomy" id="2697569"/>
    <lineage>
        <taxon>Bacteria</taxon>
        <taxon>Bacillati</taxon>
        <taxon>Actinomycetota</taxon>
        <taxon>Actinomycetes</taxon>
        <taxon>Micrococcales</taxon>
        <taxon>Micrococcaceae</taxon>
        <taxon>Pseudarthrobacter</taxon>
    </lineage>
</organism>
<comment type="similarity">
    <text evidence="2">Belongs to the KHG/KDPG aldolase family.</text>
</comment>
<keyword evidence="4" id="KW-0456">Lyase</keyword>
<dbReference type="InterPro" id="IPR000887">
    <property type="entry name" value="Aldlse_KDPG_KHG"/>
</dbReference>
<comment type="subunit">
    <text evidence="3">Homotrimer.</text>
</comment>
<proteinExistence type="inferred from homology"/>
<evidence type="ECO:0000256" key="5">
    <source>
        <dbReference type="ARBA" id="ARBA00023277"/>
    </source>
</evidence>
<dbReference type="Gene3D" id="3.20.20.70">
    <property type="entry name" value="Aldolase class I"/>
    <property type="match status" value="1"/>
</dbReference>
<evidence type="ECO:0000256" key="1">
    <source>
        <dbReference type="ARBA" id="ARBA00004761"/>
    </source>
</evidence>
<reference evidence="6 7" key="1">
    <citation type="submission" date="2020-01" db="EMBL/GenBank/DDBJ databases">
        <title>Pseudarthrobacter psychrotolerans sp. nov., isolated from antarctic soil.</title>
        <authorList>
            <person name="Shin Y."/>
            <person name="Park W."/>
        </authorList>
    </citation>
    <scope>NUCLEOTIDE SEQUENCE [LARGE SCALE GENOMIC DNA]</scope>
    <source>
        <strain evidence="6 7">YJ56</strain>
    </source>
</reference>
<evidence type="ECO:0000256" key="4">
    <source>
        <dbReference type="ARBA" id="ARBA00023239"/>
    </source>
</evidence>
<dbReference type="AlphaFoldDB" id="A0A6P1NJ92"/>
<dbReference type="EMBL" id="CP047898">
    <property type="protein sequence ID" value="QHK20416.1"/>
    <property type="molecule type" value="Genomic_DNA"/>
</dbReference>
<keyword evidence="7" id="KW-1185">Reference proteome</keyword>
<evidence type="ECO:0000313" key="7">
    <source>
        <dbReference type="Proteomes" id="UP000464186"/>
    </source>
</evidence>
<comment type="pathway">
    <text evidence="1">Carbohydrate acid metabolism.</text>
</comment>
<name>A0A6P1NJ92_9MICC</name>
<dbReference type="CDD" id="cd00452">
    <property type="entry name" value="KDPG_aldolase"/>
    <property type="match status" value="1"/>
</dbReference>
<dbReference type="Pfam" id="PF01081">
    <property type="entry name" value="Aldolase"/>
    <property type="match status" value="1"/>
</dbReference>
<evidence type="ECO:0000313" key="6">
    <source>
        <dbReference type="EMBL" id="QHK20416.1"/>
    </source>
</evidence>
<evidence type="ECO:0000256" key="3">
    <source>
        <dbReference type="ARBA" id="ARBA00011233"/>
    </source>
</evidence>
<dbReference type="Proteomes" id="UP000464186">
    <property type="component" value="Chromosome"/>
</dbReference>
<dbReference type="GO" id="GO:0016829">
    <property type="term" value="F:lyase activity"/>
    <property type="evidence" value="ECO:0007669"/>
    <property type="project" value="UniProtKB-KW"/>
</dbReference>
<dbReference type="PANTHER" id="PTHR30246:SF1">
    <property type="entry name" value="2-DEHYDRO-3-DEOXY-6-PHOSPHOGALACTONATE ALDOLASE-RELATED"/>
    <property type="match status" value="1"/>
</dbReference>
<keyword evidence="5" id="KW-0119">Carbohydrate metabolism</keyword>
<sequence>MVNNMTDSPDISDSPDVTPEGLLAGIRESRLVGIVRGTDGPAAAQAALAAMAEGFRFVEIALTTPGALEAIREVRAAAPAGCYVGGGTVLTVQDVDNVAEAGGQFMVTPSLAASIQESARQGIPVLAGALTPSEAYEAMNRGATAIKLFPASIGGPGYLNALRDPFPGIPFIAVGGVGLDEAAGYWEAGAIAVGLGGPLFGDAGSGGDLAPMRGRARAFVDLADSFARRTAAATEAVTAAAGVR</sequence>
<evidence type="ECO:0000256" key="2">
    <source>
        <dbReference type="ARBA" id="ARBA00006906"/>
    </source>
</evidence>
<accession>A0A6P1NJ92</accession>
<dbReference type="InterPro" id="IPR013785">
    <property type="entry name" value="Aldolase_TIM"/>
</dbReference>
<gene>
    <name evidence="6" type="ORF">GU243_12495</name>
</gene>
<dbReference type="SUPFAM" id="SSF51569">
    <property type="entry name" value="Aldolase"/>
    <property type="match status" value="1"/>
</dbReference>
<protein>
    <submittedName>
        <fullName evidence="6">Aldolase</fullName>
    </submittedName>
</protein>
<dbReference type="PROSITE" id="PS00160">
    <property type="entry name" value="ALDOLASE_KDPG_KHG_2"/>
    <property type="match status" value="1"/>
</dbReference>